<evidence type="ECO:0000256" key="11">
    <source>
        <dbReference type="HAMAP-Rule" id="MF_01393"/>
    </source>
</evidence>
<keyword evidence="3 11" id="KW-0813">Transport</keyword>
<proteinExistence type="inferred from homology"/>
<evidence type="ECO:0000256" key="3">
    <source>
        <dbReference type="ARBA" id="ARBA00022448"/>
    </source>
</evidence>
<comment type="function">
    <text evidence="11 12">Key component of the proton channel; it plays a direct role in the translocation of protons across the membrane.</text>
</comment>
<feature type="transmembrane region" description="Helical" evidence="11">
    <location>
        <begin position="190"/>
        <end position="211"/>
    </location>
</feature>
<dbReference type="SUPFAM" id="SSF81336">
    <property type="entry name" value="F1F0 ATP synthase subunit A"/>
    <property type="match status" value="1"/>
</dbReference>
<accession>A0A1V5T090</accession>
<evidence type="ECO:0000256" key="12">
    <source>
        <dbReference type="RuleBase" id="RU000483"/>
    </source>
</evidence>
<dbReference type="PANTHER" id="PTHR42823:SF3">
    <property type="entry name" value="ATP SYNTHASE SUBUNIT A, CHLOROPLASTIC"/>
    <property type="match status" value="1"/>
</dbReference>
<dbReference type="InterPro" id="IPR045082">
    <property type="entry name" value="ATP_syn_F0_a_bact/chloroplast"/>
</dbReference>
<feature type="transmembrane region" description="Helical" evidence="11">
    <location>
        <begin position="107"/>
        <end position="124"/>
    </location>
</feature>
<evidence type="ECO:0000256" key="6">
    <source>
        <dbReference type="ARBA" id="ARBA00022781"/>
    </source>
</evidence>
<dbReference type="GO" id="GO:0005886">
    <property type="term" value="C:plasma membrane"/>
    <property type="evidence" value="ECO:0007669"/>
    <property type="project" value="UniProtKB-SubCell"/>
</dbReference>
<evidence type="ECO:0000256" key="10">
    <source>
        <dbReference type="ARBA" id="ARBA00023310"/>
    </source>
</evidence>
<organism evidence="13">
    <name type="scientific">Candidatus Atribacter allofermentans</name>
    <dbReference type="NCBI Taxonomy" id="1852833"/>
    <lineage>
        <taxon>Bacteria</taxon>
        <taxon>Pseudomonadati</taxon>
        <taxon>Atribacterota</taxon>
        <taxon>Atribacteria</taxon>
        <taxon>Atribacterales</taxon>
        <taxon>Atribacteraceae</taxon>
        <taxon>Atribacter</taxon>
    </lineage>
</organism>
<dbReference type="Proteomes" id="UP000485569">
    <property type="component" value="Unassembled WGS sequence"/>
</dbReference>
<reference evidence="13" key="1">
    <citation type="submission" date="2017-02" db="EMBL/GenBank/DDBJ databases">
        <title>Delving into the versatile metabolic prowess of the omnipresent phylum Bacteroidetes.</title>
        <authorList>
            <person name="Nobu M.K."/>
            <person name="Mei R."/>
            <person name="Narihiro T."/>
            <person name="Kuroda K."/>
            <person name="Liu W.-T."/>
        </authorList>
    </citation>
    <scope>NUCLEOTIDE SEQUENCE</scope>
    <source>
        <strain evidence="13">ADurb.Bin276</strain>
    </source>
</reference>
<dbReference type="InterPro" id="IPR023011">
    <property type="entry name" value="ATP_synth_F0_asu_AS"/>
</dbReference>
<dbReference type="PANTHER" id="PTHR42823">
    <property type="entry name" value="ATP SYNTHASE SUBUNIT A, CHLOROPLASTIC"/>
    <property type="match status" value="1"/>
</dbReference>
<dbReference type="NCBIfam" id="TIGR01131">
    <property type="entry name" value="ATP_synt_6_or_A"/>
    <property type="match status" value="1"/>
</dbReference>
<evidence type="ECO:0000256" key="4">
    <source>
        <dbReference type="ARBA" id="ARBA00022547"/>
    </source>
</evidence>
<evidence type="ECO:0000256" key="5">
    <source>
        <dbReference type="ARBA" id="ARBA00022692"/>
    </source>
</evidence>
<keyword evidence="6 11" id="KW-0375">Hydrogen ion transport</keyword>
<evidence type="ECO:0000256" key="1">
    <source>
        <dbReference type="ARBA" id="ARBA00004141"/>
    </source>
</evidence>
<dbReference type="Gene3D" id="1.20.120.220">
    <property type="entry name" value="ATP synthase, F0 complex, subunit A"/>
    <property type="match status" value="1"/>
</dbReference>
<dbReference type="GO" id="GO:0045259">
    <property type="term" value="C:proton-transporting ATP synthase complex"/>
    <property type="evidence" value="ECO:0007669"/>
    <property type="project" value="UniProtKB-KW"/>
</dbReference>
<keyword evidence="7 11" id="KW-1133">Transmembrane helix</keyword>
<feature type="transmembrane region" description="Helical" evidence="11">
    <location>
        <begin position="20"/>
        <end position="38"/>
    </location>
</feature>
<dbReference type="CDD" id="cd00310">
    <property type="entry name" value="ATP-synt_Fo_a_6"/>
    <property type="match status" value="1"/>
</dbReference>
<evidence type="ECO:0000256" key="7">
    <source>
        <dbReference type="ARBA" id="ARBA00022989"/>
    </source>
</evidence>
<dbReference type="InterPro" id="IPR000568">
    <property type="entry name" value="ATP_synth_F0_asu"/>
</dbReference>
<dbReference type="GO" id="GO:0042777">
    <property type="term" value="P:proton motive force-driven plasma membrane ATP synthesis"/>
    <property type="evidence" value="ECO:0007669"/>
    <property type="project" value="TreeGrafter"/>
</dbReference>
<sequence>MENLGPHILFMIGPLPVTTTVVATWLVMGFLVLVSILITRKLQFLPGRWQNLLELFVEGIMNMINDMAPSRGRIFLPLVGTLALFIGAANLTGLIPGLEAPTSDFNTALALALIVFAAVPYYGVKIQGWKNYLKTYISPSPVMAPFHIISEITRTFSLALRLFGNILGEEIVIAILFILAPIFVPVPMMLFAIFTGVIQAYIFTILTIVYLSAAVEKEGET</sequence>
<dbReference type="GO" id="GO:0046933">
    <property type="term" value="F:proton-transporting ATP synthase activity, rotational mechanism"/>
    <property type="evidence" value="ECO:0007669"/>
    <property type="project" value="UniProtKB-UniRule"/>
</dbReference>
<dbReference type="EMBL" id="MWBQ01000040">
    <property type="protein sequence ID" value="OQA60128.1"/>
    <property type="molecule type" value="Genomic_DNA"/>
</dbReference>
<dbReference type="Pfam" id="PF00119">
    <property type="entry name" value="ATP-synt_A"/>
    <property type="match status" value="1"/>
</dbReference>
<keyword evidence="9 11" id="KW-0472">Membrane</keyword>
<comment type="similarity">
    <text evidence="2 11 12">Belongs to the ATPase A chain family.</text>
</comment>
<dbReference type="HAMAP" id="MF_01393">
    <property type="entry name" value="ATP_synth_a_bact"/>
    <property type="match status" value="1"/>
</dbReference>
<name>A0A1V5T090_9BACT</name>
<evidence type="ECO:0000256" key="8">
    <source>
        <dbReference type="ARBA" id="ARBA00023065"/>
    </source>
</evidence>
<feature type="transmembrane region" description="Helical" evidence="11">
    <location>
        <begin position="162"/>
        <end position="184"/>
    </location>
</feature>
<comment type="subcellular location">
    <subcellularLocation>
        <location evidence="11 12">Cell membrane</location>
        <topology evidence="11 12">Multi-pass membrane protein</topology>
    </subcellularLocation>
    <subcellularLocation>
        <location evidence="1">Membrane</location>
        <topology evidence="1">Multi-pass membrane protein</topology>
    </subcellularLocation>
</comment>
<keyword evidence="11" id="KW-1003">Cell membrane</keyword>
<protein>
    <recommendedName>
        <fullName evidence="11 12">ATP synthase subunit a</fullName>
    </recommendedName>
    <alternativeName>
        <fullName evidence="11">ATP synthase F0 sector subunit a</fullName>
    </alternativeName>
    <alternativeName>
        <fullName evidence="11">F-ATPase subunit 6</fullName>
    </alternativeName>
</protein>
<dbReference type="PRINTS" id="PR00123">
    <property type="entry name" value="ATPASEA"/>
</dbReference>
<feature type="transmembrane region" description="Helical" evidence="11">
    <location>
        <begin position="74"/>
        <end position="95"/>
    </location>
</feature>
<dbReference type="PROSITE" id="PS00449">
    <property type="entry name" value="ATPASE_A"/>
    <property type="match status" value="1"/>
</dbReference>
<keyword evidence="4 11" id="KW-0138">CF(0)</keyword>
<gene>
    <name evidence="11 13" type="primary">atpB</name>
    <name evidence="13" type="ORF">BWY41_00671</name>
</gene>
<evidence type="ECO:0000256" key="2">
    <source>
        <dbReference type="ARBA" id="ARBA00006810"/>
    </source>
</evidence>
<keyword evidence="10 11" id="KW-0066">ATP synthesis</keyword>
<keyword evidence="8 11" id="KW-0406">Ion transport</keyword>
<comment type="caution">
    <text evidence="13">The sequence shown here is derived from an EMBL/GenBank/DDBJ whole genome shotgun (WGS) entry which is preliminary data.</text>
</comment>
<dbReference type="AlphaFoldDB" id="A0A1V5T090"/>
<evidence type="ECO:0000256" key="9">
    <source>
        <dbReference type="ARBA" id="ARBA00023136"/>
    </source>
</evidence>
<keyword evidence="5 11" id="KW-0812">Transmembrane</keyword>
<dbReference type="InterPro" id="IPR035908">
    <property type="entry name" value="F0_ATP_A_sf"/>
</dbReference>
<dbReference type="NCBIfam" id="NF004481">
    <property type="entry name" value="PRK05815.2-3"/>
    <property type="match status" value="1"/>
</dbReference>
<evidence type="ECO:0000313" key="13">
    <source>
        <dbReference type="EMBL" id="OQA60128.1"/>
    </source>
</evidence>